<reference evidence="4 5" key="1">
    <citation type="submission" date="2016-10" db="EMBL/GenBank/DDBJ databases">
        <authorList>
            <person name="Varghese N."/>
            <person name="Submissions S."/>
        </authorList>
    </citation>
    <scope>NUCLEOTIDE SEQUENCE [LARGE SCALE GENOMIC DNA]</scope>
    <source>
        <strain evidence="4 5">22B</strain>
    </source>
</reference>
<dbReference type="Proteomes" id="UP000243374">
    <property type="component" value="Unassembled WGS sequence"/>
</dbReference>
<sequence>MLKGIPQIITPQMLYTLSAMGHGDSVVLADANFPAYRIASNHTLVHIPNISICEMLKALLQVFPLDHLHESAGYVMEVDSEDQRRGVKTPIWQEYSEILRKDNNKSKQVLGSYSRASFYAEALKAQLIVLTGECAPYANLMLFKGVLN</sequence>
<dbReference type="OrthoDB" id="7947972at2"/>
<proteinExistence type="predicted"/>
<dbReference type="PANTHER" id="PTHR31690">
    <property type="entry name" value="FUCOSE MUTAROTASE"/>
    <property type="match status" value="1"/>
</dbReference>
<evidence type="ECO:0000313" key="5">
    <source>
        <dbReference type="Proteomes" id="UP000243374"/>
    </source>
</evidence>
<dbReference type="GO" id="GO:0036373">
    <property type="term" value="F:L-fucose mutarotase activity"/>
    <property type="evidence" value="ECO:0007669"/>
    <property type="project" value="UniProtKB-EC"/>
</dbReference>
<organism evidence="4 5">
    <name type="scientific">Succinivibrio dextrinosolvens</name>
    <dbReference type="NCBI Taxonomy" id="83771"/>
    <lineage>
        <taxon>Bacteria</taxon>
        <taxon>Pseudomonadati</taxon>
        <taxon>Pseudomonadota</taxon>
        <taxon>Gammaproteobacteria</taxon>
        <taxon>Aeromonadales</taxon>
        <taxon>Succinivibrionaceae</taxon>
        <taxon>Succinivibrio</taxon>
    </lineage>
</organism>
<name>A0A662Z723_9GAMM</name>
<accession>A0A662Z723</accession>
<dbReference type="GO" id="GO:0006004">
    <property type="term" value="P:fucose metabolic process"/>
    <property type="evidence" value="ECO:0007669"/>
    <property type="project" value="TreeGrafter"/>
</dbReference>
<gene>
    <name evidence="4" type="ORF">SAMN04487865_100534</name>
</gene>
<dbReference type="PANTHER" id="PTHR31690:SF4">
    <property type="entry name" value="FUCOSE MUTAROTASE"/>
    <property type="match status" value="1"/>
</dbReference>
<dbReference type="InterPro" id="IPR023750">
    <property type="entry name" value="RbsD-like_sf"/>
</dbReference>
<evidence type="ECO:0000256" key="3">
    <source>
        <dbReference type="ARBA" id="ARBA00036324"/>
    </source>
</evidence>
<dbReference type="AlphaFoldDB" id="A0A662Z723"/>
<dbReference type="Pfam" id="PF05025">
    <property type="entry name" value="RbsD_FucU"/>
    <property type="match status" value="1"/>
</dbReference>
<evidence type="ECO:0000256" key="2">
    <source>
        <dbReference type="ARBA" id="ARBA00023235"/>
    </source>
</evidence>
<dbReference type="SUPFAM" id="SSF102546">
    <property type="entry name" value="RbsD-like"/>
    <property type="match status" value="1"/>
</dbReference>
<dbReference type="InterPro" id="IPR007721">
    <property type="entry name" value="RbsD_FucU"/>
</dbReference>
<protein>
    <submittedName>
        <fullName evidence="4">L-fucose mutarotase</fullName>
    </submittedName>
</protein>
<dbReference type="EMBL" id="FOSF01000005">
    <property type="protein sequence ID" value="SFJ86867.1"/>
    <property type="molecule type" value="Genomic_DNA"/>
</dbReference>
<dbReference type="InterPro" id="IPR050443">
    <property type="entry name" value="RbsD/FucU_mutarotase"/>
</dbReference>
<evidence type="ECO:0000256" key="1">
    <source>
        <dbReference type="ARBA" id="ARBA00000223"/>
    </source>
</evidence>
<keyword evidence="5" id="KW-1185">Reference proteome</keyword>
<dbReference type="GO" id="GO:0042806">
    <property type="term" value="F:fucose binding"/>
    <property type="evidence" value="ECO:0007669"/>
    <property type="project" value="TreeGrafter"/>
</dbReference>
<comment type="catalytic activity">
    <reaction evidence="3">
        <text>alpha-L-fucose = beta-L-fucose</text>
        <dbReference type="Rhea" id="RHEA:25580"/>
        <dbReference type="ChEBI" id="CHEBI:42548"/>
        <dbReference type="ChEBI" id="CHEBI:42589"/>
        <dbReference type="EC" id="5.1.3.29"/>
    </reaction>
</comment>
<dbReference type="RefSeq" id="WP_074839062.1">
    <property type="nucleotide sequence ID" value="NZ_CP047056.1"/>
</dbReference>
<keyword evidence="2" id="KW-0413">Isomerase</keyword>
<dbReference type="Gene3D" id="3.40.1650.10">
    <property type="entry name" value="RbsD-like domain"/>
    <property type="match status" value="1"/>
</dbReference>
<comment type="catalytic activity">
    <reaction evidence="1">
        <text>beta-D-ribopyranose = beta-D-ribofuranose</text>
        <dbReference type="Rhea" id="RHEA:25432"/>
        <dbReference type="ChEBI" id="CHEBI:27476"/>
        <dbReference type="ChEBI" id="CHEBI:47002"/>
        <dbReference type="EC" id="5.4.99.62"/>
    </reaction>
</comment>
<dbReference type="GO" id="GO:0062193">
    <property type="term" value="F:D-ribose pyranase activity"/>
    <property type="evidence" value="ECO:0007669"/>
    <property type="project" value="UniProtKB-EC"/>
</dbReference>
<evidence type="ECO:0000313" key="4">
    <source>
        <dbReference type="EMBL" id="SFJ86867.1"/>
    </source>
</evidence>